<dbReference type="GO" id="GO:0003700">
    <property type="term" value="F:DNA-binding transcription factor activity"/>
    <property type="evidence" value="ECO:0007669"/>
    <property type="project" value="InterPro"/>
</dbReference>
<dbReference type="PROSITE" id="PS50937">
    <property type="entry name" value="HTH_MERR_2"/>
    <property type="match status" value="1"/>
</dbReference>
<dbReference type="InterPro" id="IPR047057">
    <property type="entry name" value="MerR_fam"/>
</dbReference>
<keyword evidence="5" id="KW-1185">Reference proteome</keyword>
<dbReference type="Pfam" id="PF13411">
    <property type="entry name" value="MerR_1"/>
    <property type="match status" value="1"/>
</dbReference>
<evidence type="ECO:0000313" key="4">
    <source>
        <dbReference type="EMBL" id="SOY31337.1"/>
    </source>
</evidence>
<dbReference type="Gene3D" id="1.10.1660.10">
    <property type="match status" value="1"/>
</dbReference>
<dbReference type="PANTHER" id="PTHR30204:SF96">
    <property type="entry name" value="CHROMOSOME-ANCHORING PROTEIN RACA"/>
    <property type="match status" value="1"/>
</dbReference>
<protein>
    <submittedName>
        <fullName evidence="4">Zinc-responsive transcriptional regulator</fullName>
    </submittedName>
</protein>
<feature type="compositionally biased region" description="Basic and acidic residues" evidence="2">
    <location>
        <begin position="202"/>
        <end position="213"/>
    </location>
</feature>
<dbReference type="RefSeq" id="WP_103241334.1">
    <property type="nucleotide sequence ID" value="NZ_JANJZD010000029.1"/>
</dbReference>
<accession>A0A2K4ZLG9</accession>
<dbReference type="Proteomes" id="UP000236311">
    <property type="component" value="Unassembled WGS sequence"/>
</dbReference>
<gene>
    <name evidence="4" type="ORF">AMURIS_04074</name>
</gene>
<evidence type="ECO:0000313" key="5">
    <source>
        <dbReference type="Proteomes" id="UP000236311"/>
    </source>
</evidence>
<dbReference type="EMBL" id="OFSM01000024">
    <property type="protein sequence ID" value="SOY31337.1"/>
    <property type="molecule type" value="Genomic_DNA"/>
</dbReference>
<sequence length="236" mass="28007">MGNYLFISDAAKEVKVESHVLRYWEDELHLPIKRNELGHRYYTEEDVERFKQIKGLKERGLQLKAIKMILKDGKLDVLPTEQREIVRSDEAAESELSGESPEMAIDIVPGKKAQETVQESREDKSRRLQWLLQQLIRQTLQENNGQLCREIRESVVKELDYQFRMQEEREEARDRMLAERDEEHYKRMDELLRKKSRLMRRTKAEKNQEKTAGKEGQGIPETVQPALNGKKKRRFI</sequence>
<name>A0A2K4ZLG9_9FIRM</name>
<dbReference type="OrthoDB" id="9811174at2"/>
<proteinExistence type="predicted"/>
<feature type="domain" description="HTH merR-type" evidence="3">
    <location>
        <begin position="4"/>
        <end position="72"/>
    </location>
</feature>
<dbReference type="InterPro" id="IPR009061">
    <property type="entry name" value="DNA-bd_dom_put_sf"/>
</dbReference>
<dbReference type="AlphaFoldDB" id="A0A2K4ZLG9"/>
<evidence type="ECO:0000256" key="2">
    <source>
        <dbReference type="SAM" id="MobiDB-lite"/>
    </source>
</evidence>
<feature type="region of interest" description="Disordered" evidence="2">
    <location>
        <begin position="199"/>
        <end position="236"/>
    </location>
</feature>
<dbReference type="CDD" id="cd04764">
    <property type="entry name" value="HTH_MlrA-like_sg1"/>
    <property type="match status" value="1"/>
</dbReference>
<evidence type="ECO:0000259" key="3">
    <source>
        <dbReference type="PROSITE" id="PS50937"/>
    </source>
</evidence>
<keyword evidence="1" id="KW-0238">DNA-binding</keyword>
<dbReference type="SMART" id="SM00422">
    <property type="entry name" value="HTH_MERR"/>
    <property type="match status" value="1"/>
</dbReference>
<dbReference type="InterPro" id="IPR000551">
    <property type="entry name" value="MerR-type_HTH_dom"/>
</dbReference>
<dbReference type="SUPFAM" id="SSF46955">
    <property type="entry name" value="Putative DNA-binding domain"/>
    <property type="match status" value="1"/>
</dbReference>
<organism evidence="4 5">
    <name type="scientific">Acetatifactor muris</name>
    <dbReference type="NCBI Taxonomy" id="879566"/>
    <lineage>
        <taxon>Bacteria</taxon>
        <taxon>Bacillati</taxon>
        <taxon>Bacillota</taxon>
        <taxon>Clostridia</taxon>
        <taxon>Lachnospirales</taxon>
        <taxon>Lachnospiraceae</taxon>
        <taxon>Acetatifactor</taxon>
    </lineage>
</organism>
<dbReference type="PANTHER" id="PTHR30204">
    <property type="entry name" value="REDOX-CYCLING DRUG-SENSING TRANSCRIPTIONAL ACTIVATOR SOXR"/>
    <property type="match status" value="1"/>
</dbReference>
<evidence type="ECO:0000256" key="1">
    <source>
        <dbReference type="ARBA" id="ARBA00023125"/>
    </source>
</evidence>
<reference evidence="4 5" key="1">
    <citation type="submission" date="2018-01" db="EMBL/GenBank/DDBJ databases">
        <authorList>
            <person name="Gaut B.S."/>
            <person name="Morton B.R."/>
            <person name="Clegg M.T."/>
            <person name="Duvall M.R."/>
        </authorList>
    </citation>
    <scope>NUCLEOTIDE SEQUENCE [LARGE SCALE GENOMIC DNA]</scope>
    <source>
        <strain evidence="4">GP69</strain>
    </source>
</reference>
<dbReference type="GO" id="GO:0003677">
    <property type="term" value="F:DNA binding"/>
    <property type="evidence" value="ECO:0007669"/>
    <property type="project" value="UniProtKB-KW"/>
</dbReference>